<evidence type="ECO:0000313" key="11">
    <source>
        <dbReference type="EMBL" id="MDG0867554.1"/>
    </source>
</evidence>
<evidence type="ECO:0000313" key="14">
    <source>
        <dbReference type="Proteomes" id="UP001321249"/>
    </source>
</evidence>
<evidence type="ECO:0000256" key="3">
    <source>
        <dbReference type="ARBA" id="ARBA00022516"/>
    </source>
</evidence>
<dbReference type="Proteomes" id="UP001321249">
    <property type="component" value="Unassembled WGS sequence"/>
</dbReference>
<dbReference type="InterPro" id="IPR003664">
    <property type="entry name" value="FA_synthesis"/>
</dbReference>
<evidence type="ECO:0000256" key="10">
    <source>
        <dbReference type="HAMAP-Rule" id="MF_00019"/>
    </source>
</evidence>
<comment type="subunit">
    <text evidence="9 10">Homodimer. Probably interacts with PlsY.</text>
</comment>
<keyword evidence="12" id="KW-0012">Acyltransferase</keyword>
<name>A0AAJ5ZF67_9CHLR</name>
<dbReference type="EMBL" id="WMBE01000003">
    <property type="protein sequence ID" value="MDG0867554.1"/>
    <property type="molecule type" value="Genomic_DNA"/>
</dbReference>
<dbReference type="AlphaFoldDB" id="A0AAJ5ZF67"/>
<dbReference type="RefSeq" id="WP_342826025.1">
    <property type="nucleotide sequence ID" value="NZ_CP046146.1"/>
</dbReference>
<accession>A0AAJ5ZF67</accession>
<comment type="subcellular location">
    <subcellularLocation>
        <location evidence="10">Cytoplasm</location>
    </subcellularLocation>
    <text evidence="10">Associated with the membrane possibly through PlsY.</text>
</comment>
<sequence>MTGIPEGIVPIALDAMGGDHGPSVTVPAALQAIGAGGVAVALVGDAEAIQAELDKYDTPAKQLVQVVPAEGVVEEGESPARAFRAKPNASIFVSAGAVKMGKAAGFVSMGSTGASIAAATVVYGTLDGIDRGALGGPVVGYAPNTVIIDLGTNVDTKPGLLVDFAALGNVMSKLIYKNENPRVALLSVGSEEGKGNALVKETTDLLNSTDLNFIGNIEPNDLPEGKAEVVLCDGFVGNVILKLTEGLGDVIVSHVKEVLGETDESEKLSKEIFERMNILEAFGGGPLLGVNGLAIVGHGASGVNAVANAIGTAKFVVETGLIEAQQAELDRIRAEVN</sequence>
<dbReference type="InterPro" id="IPR012281">
    <property type="entry name" value="Phospholipid_synth_PlsX-like"/>
</dbReference>
<dbReference type="GO" id="GO:0043811">
    <property type="term" value="F:phosphate:acyl-[acyl carrier protein] acyltransferase activity"/>
    <property type="evidence" value="ECO:0007669"/>
    <property type="project" value="UniProtKB-UniRule"/>
</dbReference>
<comment type="similarity">
    <text evidence="10">Belongs to the PlsX family.</text>
</comment>
<protein>
    <recommendedName>
        <fullName evidence="8 10">Phosphate acyltransferase</fullName>
        <ecNumber evidence="8 10">2.3.1.274</ecNumber>
    </recommendedName>
    <alternativeName>
        <fullName evidence="10">Acyl-ACP phosphotransacylase</fullName>
    </alternativeName>
    <alternativeName>
        <fullName evidence="10">Acyl-[acyl-carrier-protein]--phosphate acyltransferase</fullName>
    </alternativeName>
    <alternativeName>
        <fullName evidence="10">Phosphate-acyl-ACP acyltransferase</fullName>
    </alternativeName>
</protein>
<keyword evidence="13" id="KW-1185">Reference proteome</keyword>
<keyword evidence="5 10" id="KW-0443">Lipid metabolism</keyword>
<keyword evidence="3 10" id="KW-0444">Lipid biosynthesis</keyword>
<dbReference type="SUPFAM" id="SSF53659">
    <property type="entry name" value="Isocitrate/Isopropylmalate dehydrogenase-like"/>
    <property type="match status" value="1"/>
</dbReference>
<evidence type="ECO:0000256" key="5">
    <source>
        <dbReference type="ARBA" id="ARBA00023098"/>
    </source>
</evidence>
<dbReference type="GO" id="GO:0006633">
    <property type="term" value="P:fatty acid biosynthetic process"/>
    <property type="evidence" value="ECO:0007669"/>
    <property type="project" value="UniProtKB-UniRule"/>
</dbReference>
<comment type="catalytic activity">
    <reaction evidence="1 10">
        <text>a fatty acyl-[ACP] + phosphate = an acyl phosphate + holo-[ACP]</text>
        <dbReference type="Rhea" id="RHEA:42292"/>
        <dbReference type="Rhea" id="RHEA-COMP:9685"/>
        <dbReference type="Rhea" id="RHEA-COMP:14125"/>
        <dbReference type="ChEBI" id="CHEBI:43474"/>
        <dbReference type="ChEBI" id="CHEBI:59918"/>
        <dbReference type="ChEBI" id="CHEBI:64479"/>
        <dbReference type="ChEBI" id="CHEBI:138651"/>
        <dbReference type="EC" id="2.3.1.274"/>
    </reaction>
</comment>
<organism evidence="12 13">
    <name type="scientific">Candidatus Lucifugimonas marina</name>
    <dbReference type="NCBI Taxonomy" id="3038979"/>
    <lineage>
        <taxon>Bacteria</taxon>
        <taxon>Bacillati</taxon>
        <taxon>Chloroflexota</taxon>
        <taxon>Dehalococcoidia</taxon>
        <taxon>SAR202 cluster</taxon>
        <taxon>Candidatus Lucifugimonadales</taxon>
        <taxon>Candidatus Lucifugimonadaceae</taxon>
        <taxon>Candidatus Lucifugimonas</taxon>
    </lineage>
</organism>
<evidence type="ECO:0000256" key="7">
    <source>
        <dbReference type="ARBA" id="ARBA00023264"/>
    </source>
</evidence>
<dbReference type="Pfam" id="PF02504">
    <property type="entry name" value="FA_synthesis"/>
    <property type="match status" value="1"/>
</dbReference>
<keyword evidence="4 10" id="KW-0808">Transferase</keyword>
<dbReference type="GO" id="GO:0008654">
    <property type="term" value="P:phospholipid biosynthetic process"/>
    <property type="evidence" value="ECO:0007669"/>
    <property type="project" value="UniProtKB-KW"/>
</dbReference>
<dbReference type="EMBL" id="CP046147">
    <property type="protein sequence ID" value="WFG40074.1"/>
    <property type="molecule type" value="Genomic_DNA"/>
</dbReference>
<reference evidence="12" key="2">
    <citation type="journal article" date="2023" name="Nat. Commun.">
        <title>Cultivation of marine bacteria of the SAR202 clade.</title>
        <authorList>
            <person name="Lim Y."/>
            <person name="Seo J.H."/>
            <person name="Giovannoni S.J."/>
            <person name="Kang I."/>
            <person name="Cho J.C."/>
        </authorList>
    </citation>
    <scope>NUCLEOTIDE SEQUENCE</scope>
    <source>
        <strain evidence="12">JH1073</strain>
    </source>
</reference>
<reference evidence="13 14" key="1">
    <citation type="submission" date="2019-11" db="EMBL/GenBank/DDBJ databases">
        <authorList>
            <person name="Cho J.-C."/>
        </authorList>
    </citation>
    <scope>NUCLEOTIDE SEQUENCE [LARGE SCALE GENOMIC DNA]</scope>
    <source>
        <strain evidence="12 13">JH1073</strain>
        <strain evidence="11 14">JH702</strain>
    </source>
</reference>
<evidence type="ECO:0000256" key="2">
    <source>
        <dbReference type="ARBA" id="ARBA00022490"/>
    </source>
</evidence>
<dbReference type="PIRSF" id="PIRSF002465">
    <property type="entry name" value="Phsphlp_syn_PlsX"/>
    <property type="match status" value="1"/>
</dbReference>
<evidence type="ECO:0000313" key="13">
    <source>
        <dbReference type="Proteomes" id="UP001219901"/>
    </source>
</evidence>
<evidence type="ECO:0000256" key="1">
    <source>
        <dbReference type="ARBA" id="ARBA00001232"/>
    </source>
</evidence>
<comment type="function">
    <text evidence="10">Catalyzes the reversible formation of acyl-phosphate (acyl-PO(4)) from acyl-[acyl-carrier-protein] (acyl-ACP). This enzyme utilizes acyl-ACP as fatty acyl donor, but not acyl-CoA.</text>
</comment>
<dbReference type="PANTHER" id="PTHR30100">
    <property type="entry name" value="FATTY ACID/PHOSPHOLIPID SYNTHESIS PROTEIN PLSX"/>
    <property type="match status" value="1"/>
</dbReference>
<keyword evidence="2 10" id="KW-0963">Cytoplasm</keyword>
<evidence type="ECO:0000256" key="6">
    <source>
        <dbReference type="ARBA" id="ARBA00023209"/>
    </source>
</evidence>
<evidence type="ECO:0000256" key="4">
    <source>
        <dbReference type="ARBA" id="ARBA00022679"/>
    </source>
</evidence>
<reference evidence="13" key="3">
    <citation type="submission" date="2023-06" db="EMBL/GenBank/DDBJ databases">
        <title>Pangenomics reveal diversification of enzyme families and niche specialization in globally abundant SAR202 bacteria.</title>
        <authorList>
            <person name="Saw J.H.W."/>
        </authorList>
    </citation>
    <scope>NUCLEOTIDE SEQUENCE [LARGE SCALE GENOMIC DNA]</scope>
    <source>
        <strain evidence="13">JH1073</strain>
    </source>
</reference>
<evidence type="ECO:0000256" key="9">
    <source>
        <dbReference type="ARBA" id="ARBA00046608"/>
    </source>
</evidence>
<dbReference type="NCBIfam" id="TIGR00182">
    <property type="entry name" value="plsX"/>
    <property type="match status" value="1"/>
</dbReference>
<dbReference type="Gene3D" id="3.40.718.10">
    <property type="entry name" value="Isopropylmalate Dehydrogenase"/>
    <property type="match status" value="1"/>
</dbReference>
<gene>
    <name evidence="10 12" type="primary">plsX</name>
    <name evidence="11" type="ORF">GKO46_10805</name>
    <name evidence="12" type="ORF">GKO48_10735</name>
</gene>
<dbReference type="EC" id="2.3.1.274" evidence="8 10"/>
<dbReference type="HAMAP" id="MF_00019">
    <property type="entry name" value="PlsX"/>
    <property type="match status" value="1"/>
</dbReference>
<dbReference type="PANTHER" id="PTHR30100:SF1">
    <property type="entry name" value="PHOSPHATE ACYLTRANSFERASE"/>
    <property type="match status" value="1"/>
</dbReference>
<keyword evidence="7 10" id="KW-1208">Phospholipid metabolism</keyword>
<evidence type="ECO:0000313" key="12">
    <source>
        <dbReference type="EMBL" id="WFG40074.1"/>
    </source>
</evidence>
<evidence type="ECO:0000256" key="8">
    <source>
        <dbReference type="ARBA" id="ARBA00024069"/>
    </source>
</evidence>
<dbReference type="GO" id="GO:0005737">
    <property type="term" value="C:cytoplasm"/>
    <property type="evidence" value="ECO:0007669"/>
    <property type="project" value="UniProtKB-SubCell"/>
</dbReference>
<proteinExistence type="inferred from homology"/>
<keyword evidence="6 10" id="KW-0594">Phospholipid biosynthesis</keyword>
<comment type="pathway">
    <text evidence="10">Lipid metabolism; phospholipid metabolism.</text>
</comment>
<dbReference type="Proteomes" id="UP001219901">
    <property type="component" value="Chromosome"/>
</dbReference>